<feature type="region of interest" description="Disordered" evidence="1">
    <location>
        <begin position="1"/>
        <end position="42"/>
    </location>
</feature>
<dbReference type="GO" id="GO:0000466">
    <property type="term" value="P:maturation of 5.8S rRNA from tricistronic rRNA transcript (SSU-rRNA, 5.8S rRNA, LSU-rRNA)"/>
    <property type="evidence" value="ECO:0007669"/>
    <property type="project" value="EnsemblFungi"/>
</dbReference>
<dbReference type="HOGENOM" id="CLU_049748_0_0_1"/>
<dbReference type="eggNOG" id="KOG1685">
    <property type="taxonomic scope" value="Eukaryota"/>
</dbReference>
<dbReference type="GO" id="GO:0030163">
    <property type="term" value="P:protein catabolic process"/>
    <property type="evidence" value="ECO:0007669"/>
    <property type="project" value="EnsemblFungi"/>
</dbReference>
<evidence type="ECO:0000256" key="1">
    <source>
        <dbReference type="SAM" id="MobiDB-lite"/>
    </source>
</evidence>
<dbReference type="OMA" id="SFYKPWK"/>
<feature type="region of interest" description="Disordered" evidence="1">
    <location>
        <begin position="359"/>
        <end position="391"/>
    </location>
</feature>
<evidence type="ECO:0008006" key="4">
    <source>
        <dbReference type="Google" id="ProtNLM"/>
    </source>
</evidence>
<name>G0W9K9_NAUDC</name>
<dbReference type="OrthoDB" id="10251727at2759"/>
<dbReference type="GO" id="GO:0030687">
    <property type="term" value="C:preribosome, large subunit precursor"/>
    <property type="evidence" value="ECO:0007669"/>
    <property type="project" value="EnsemblFungi"/>
</dbReference>
<protein>
    <recommendedName>
        <fullName evidence="4">Proteasome-interacting protein CIC1</fullName>
    </recommendedName>
</protein>
<dbReference type="GO" id="GO:0070628">
    <property type="term" value="F:proteasome binding"/>
    <property type="evidence" value="ECO:0007669"/>
    <property type="project" value="EnsemblFungi"/>
</dbReference>
<dbReference type="GeneID" id="11494974"/>
<feature type="compositionally biased region" description="Basic and acidic residues" evidence="1">
    <location>
        <begin position="359"/>
        <end position="384"/>
    </location>
</feature>
<dbReference type="KEGG" id="ndi:NDAI_0D01560"/>
<dbReference type="GO" id="GO:0005730">
    <property type="term" value="C:nucleolus"/>
    <property type="evidence" value="ECO:0007669"/>
    <property type="project" value="EnsemblFungi"/>
</dbReference>
<dbReference type="AlphaFoldDB" id="G0W9K9"/>
<evidence type="ECO:0000313" key="3">
    <source>
        <dbReference type="Proteomes" id="UP000000689"/>
    </source>
</evidence>
<dbReference type="RefSeq" id="XP_003669713.1">
    <property type="nucleotide sequence ID" value="XM_003669665.1"/>
</dbReference>
<dbReference type="EMBL" id="HE580270">
    <property type="protein sequence ID" value="CCD24470.1"/>
    <property type="molecule type" value="Genomic_DNA"/>
</dbReference>
<dbReference type="InterPro" id="IPR028364">
    <property type="entry name" value="Ribosomal_uL1/biogenesis"/>
</dbReference>
<feature type="compositionally biased region" description="Polar residues" evidence="1">
    <location>
        <begin position="1"/>
        <end position="31"/>
    </location>
</feature>
<dbReference type="STRING" id="1071378.G0W9K9"/>
<dbReference type="GO" id="GO:0043023">
    <property type="term" value="F:ribosomal large subunit binding"/>
    <property type="evidence" value="ECO:0007669"/>
    <property type="project" value="EnsemblFungi"/>
</dbReference>
<evidence type="ECO:0000313" key="2">
    <source>
        <dbReference type="EMBL" id="CCD24470.1"/>
    </source>
</evidence>
<dbReference type="SUPFAM" id="SSF56808">
    <property type="entry name" value="Ribosomal protein L1"/>
    <property type="match status" value="1"/>
</dbReference>
<sequence length="391" mass="44255">MARTRSAGSSRKSTPVNTPTKQKKFQSNPKNKQNEDKSLIPQDRIINAITQLNKFTSSSDDASEDKKSQLLEDDELSKSVNLIAVNATSFSGSSKNFKSKLLTIKNSFYKPWKASSTTSIKDFKTLLILKDSDMKNVTEDDVYDKLNEFGITIDEIVCGKDLKTKYKAFEARRAFISEFSLILADDNIVTTLPKLLGGKAYEKIETTPIPIRCYANKEFSLKALTNSIKKVYLTQLPVKLPRGTTMNVHLGNLEWFKPEELATNIENITESLVKNYKIRAIFIKSNKSPVLPLYYNQDVIDEITVSATEKKTKENEKDFVNIDGVDIHLSNFDKALMEIANPAELGTVFEKQIESVKRKRATLEDSKTKEEEEKNEEKKVEKAPKAKKAKK</sequence>
<dbReference type="Proteomes" id="UP000000689">
    <property type="component" value="Chromosome 4"/>
</dbReference>
<organism evidence="2 3">
    <name type="scientific">Naumovozyma dairenensis (strain ATCC 10597 / BCRC 20456 / CBS 421 / NBRC 0211 / NRRL Y-12639)</name>
    <name type="common">Saccharomyces dairenensis</name>
    <dbReference type="NCBI Taxonomy" id="1071378"/>
    <lineage>
        <taxon>Eukaryota</taxon>
        <taxon>Fungi</taxon>
        <taxon>Dikarya</taxon>
        <taxon>Ascomycota</taxon>
        <taxon>Saccharomycotina</taxon>
        <taxon>Saccharomycetes</taxon>
        <taxon>Saccharomycetales</taxon>
        <taxon>Saccharomycetaceae</taxon>
        <taxon>Naumovozyma</taxon>
    </lineage>
</organism>
<dbReference type="GO" id="GO:0030674">
    <property type="term" value="F:protein-macromolecule adaptor activity"/>
    <property type="evidence" value="ECO:0007669"/>
    <property type="project" value="EnsemblFungi"/>
</dbReference>
<dbReference type="InterPro" id="IPR023674">
    <property type="entry name" value="Ribosomal_uL1-like"/>
</dbReference>
<dbReference type="GO" id="GO:0070180">
    <property type="term" value="F:large ribosomal subunit rRNA binding"/>
    <property type="evidence" value="ECO:0007669"/>
    <property type="project" value="EnsemblFungi"/>
</dbReference>
<accession>G0W9K9</accession>
<dbReference type="GO" id="GO:0042802">
    <property type="term" value="F:identical protein binding"/>
    <property type="evidence" value="ECO:0007669"/>
    <property type="project" value="EnsemblFungi"/>
</dbReference>
<gene>
    <name evidence="2" type="primary">NDAI0D01560</name>
    <name evidence="2" type="ordered locus">NDAI_0D01560</name>
</gene>
<dbReference type="GO" id="GO:0000463">
    <property type="term" value="P:maturation of LSU-rRNA from tricistronic rRNA transcript (SSU-rRNA, 5.8S rRNA, LSU-rRNA)"/>
    <property type="evidence" value="ECO:0007669"/>
    <property type="project" value="EnsemblFungi"/>
</dbReference>
<keyword evidence="3" id="KW-1185">Reference proteome</keyword>
<proteinExistence type="predicted"/>
<dbReference type="Pfam" id="PF00687">
    <property type="entry name" value="Ribosomal_L1"/>
    <property type="match status" value="1"/>
</dbReference>
<reference evidence="2 3" key="1">
    <citation type="journal article" date="2011" name="Proc. Natl. Acad. Sci. U.S.A.">
        <title>Evolutionary erosion of yeast sex chromosomes by mating-type switching accidents.</title>
        <authorList>
            <person name="Gordon J.L."/>
            <person name="Armisen D."/>
            <person name="Proux-Wera E."/>
            <person name="Oheigeartaigh S.S."/>
            <person name="Byrne K.P."/>
            <person name="Wolfe K.H."/>
        </authorList>
    </citation>
    <scope>NUCLEOTIDE SEQUENCE [LARGE SCALE GENOMIC DNA]</scope>
    <source>
        <strain evidence="3">ATCC 10597 / BCRC 20456 / CBS 421 / NBRC 0211 / NRRL Y-12639</strain>
    </source>
</reference>